<name>D6SR93_9BACT</name>
<sequence length="789" mass="86144">MQEAETIRLKGRDDSGRVSSRVLEERIQEAVRQGASTIEIEAFGQHGLGGRIFKPGGENTRVLITGSSGQRAGSMGFSGTEIQIMGPASDDIGWLNAGADIVVHGHATNGTCNAMAQGRVFVAGNIGSRGMTMTKFNPRFEPPELWVLGSAGDYFAEFMAGGVAVICGHNPQDPASVLGYRPCVGMVGGKIFFRGPVEGYSQADARLEPISDEMWEWFAASLRIFLQKINRESLYDKLCVRQDWQCLVARTPMEKVGARRRSMAQFRAQIWDEELGRGGLIGDLTDLDRSQIPLITTGDLRRYVPVWEHRKYMAPCQWACPTGMPVQERWRLIREGKVDEAVDVALAFTPFPASICGYLCPNLCMQGCTKTTSNLQPVDITCLGREGTRSRVPDLPDLSGSRVAVIGGGAAGISVAWQLRLKGHDAVIFDLEKVLGGKMSTAIPENRIPAEILDAELERVRKVLAHVHLQQKLTRSEFEQLKSDFDYVVVAVGARTPRTIPIPGSDRIIPALTFLKNARQGTQEVGERLVIIGAGNVGCDVATEAHRLGAREITLIDIQEPASFGKERREAEHAGAKFRYPCFTKEVTAQGVVLTSGEVIPADTVVISIGDMPDLEFLPESISTRQGFVLVDEENRTSDPQVFAIGDIVKPGLLTDAIGAGRKAAQTIDALLTGKRPDQGKSWLERFDVEYSESSERIDYSRMTQEYYDPRITQFEGLNGCAEQCSSCGSCMDCGLCDAVCPTGAIERTDLPQGKFQRAADPEKCIGCGFCGKCCPCGIWDLVENFPMG</sequence>
<evidence type="ECO:0000313" key="10">
    <source>
        <dbReference type="Proteomes" id="UP000005496"/>
    </source>
</evidence>
<dbReference type="RefSeq" id="WP_008870567.1">
    <property type="nucleotide sequence ID" value="NZ_ACJN02000003.1"/>
</dbReference>
<evidence type="ECO:0000256" key="1">
    <source>
        <dbReference type="ARBA" id="ARBA00001917"/>
    </source>
</evidence>
<evidence type="ECO:0000313" key="9">
    <source>
        <dbReference type="EMBL" id="EFI33209.1"/>
    </source>
</evidence>
<feature type="domain" description="4Fe-4S ferredoxin-type" evidence="8">
    <location>
        <begin position="731"/>
        <end position="751"/>
    </location>
</feature>
<dbReference type="GO" id="GO:0016491">
    <property type="term" value="F:oxidoreductase activity"/>
    <property type="evidence" value="ECO:0007669"/>
    <property type="project" value="UniProtKB-KW"/>
</dbReference>
<keyword evidence="7" id="KW-0411">Iron-sulfur</keyword>
<dbReference type="PROSITE" id="PS00198">
    <property type="entry name" value="4FE4S_FER_1"/>
    <property type="match status" value="1"/>
</dbReference>
<dbReference type="InterPro" id="IPR023753">
    <property type="entry name" value="FAD/NAD-binding_dom"/>
</dbReference>
<evidence type="ECO:0000256" key="2">
    <source>
        <dbReference type="ARBA" id="ARBA00022630"/>
    </source>
</evidence>
<reference evidence="9" key="1">
    <citation type="submission" date="2010-05" db="EMBL/GenBank/DDBJ databases">
        <title>The draft genome of Desulfonatronospira thiodismutans ASO3-1.</title>
        <authorList>
            <consortium name="US DOE Joint Genome Institute (JGI-PGF)"/>
            <person name="Lucas S."/>
            <person name="Copeland A."/>
            <person name="Lapidus A."/>
            <person name="Cheng J.-F."/>
            <person name="Bruce D."/>
            <person name="Goodwin L."/>
            <person name="Pitluck S."/>
            <person name="Chertkov O."/>
            <person name="Brettin T."/>
            <person name="Detter J.C."/>
            <person name="Han C."/>
            <person name="Land M.L."/>
            <person name="Hauser L."/>
            <person name="Kyrpides N."/>
            <person name="Mikhailova N."/>
            <person name="Muyzer G."/>
            <person name="Woyke T."/>
        </authorList>
    </citation>
    <scope>NUCLEOTIDE SEQUENCE [LARGE SCALE GENOMIC DNA]</scope>
    <source>
        <strain evidence="9">ASO3-1</strain>
    </source>
</reference>
<dbReference type="InterPro" id="IPR036188">
    <property type="entry name" value="FAD/NAD-bd_sf"/>
</dbReference>
<evidence type="ECO:0000259" key="8">
    <source>
        <dbReference type="PROSITE" id="PS51379"/>
    </source>
</evidence>
<evidence type="ECO:0000256" key="5">
    <source>
        <dbReference type="ARBA" id="ARBA00023002"/>
    </source>
</evidence>
<keyword evidence="2" id="KW-0285">Flavoprotein</keyword>
<dbReference type="GO" id="GO:0046872">
    <property type="term" value="F:metal ion binding"/>
    <property type="evidence" value="ECO:0007669"/>
    <property type="project" value="UniProtKB-KW"/>
</dbReference>
<evidence type="ECO:0000256" key="4">
    <source>
        <dbReference type="ARBA" id="ARBA00022723"/>
    </source>
</evidence>
<dbReference type="PANTHER" id="PTHR42917">
    <property type="entry name" value="2,4-DIENOYL-COA REDUCTASE"/>
    <property type="match status" value="1"/>
</dbReference>
<dbReference type="PRINTS" id="PR00368">
    <property type="entry name" value="FADPNR"/>
</dbReference>
<dbReference type="GO" id="GO:0051536">
    <property type="term" value="F:iron-sulfur cluster binding"/>
    <property type="evidence" value="ECO:0007669"/>
    <property type="project" value="UniProtKB-KW"/>
</dbReference>
<dbReference type="Pfam" id="PF14691">
    <property type="entry name" value="Fer4_20"/>
    <property type="match status" value="1"/>
</dbReference>
<dbReference type="InterPro" id="IPR009051">
    <property type="entry name" value="Helical_ferredxn"/>
</dbReference>
<proteinExistence type="predicted"/>
<dbReference type="SUPFAM" id="SSF46548">
    <property type="entry name" value="alpha-helical ferredoxin"/>
    <property type="match status" value="1"/>
</dbReference>
<dbReference type="OrthoDB" id="9803192at2"/>
<dbReference type="InterPro" id="IPR051793">
    <property type="entry name" value="NADH:flavin_oxidoreductase"/>
</dbReference>
<keyword evidence="6" id="KW-0408">Iron</keyword>
<dbReference type="Gene3D" id="3.50.50.60">
    <property type="entry name" value="FAD/NAD(P)-binding domain"/>
    <property type="match status" value="2"/>
</dbReference>
<dbReference type="eggNOG" id="COG1143">
    <property type="taxonomic scope" value="Bacteria"/>
</dbReference>
<dbReference type="Pfam" id="PF12838">
    <property type="entry name" value="Fer4_7"/>
    <property type="match status" value="1"/>
</dbReference>
<dbReference type="Proteomes" id="UP000005496">
    <property type="component" value="Unassembled WGS sequence"/>
</dbReference>
<dbReference type="InterPro" id="IPR017896">
    <property type="entry name" value="4Fe4S_Fe-S-bd"/>
</dbReference>
<evidence type="ECO:0000256" key="3">
    <source>
        <dbReference type="ARBA" id="ARBA00022643"/>
    </source>
</evidence>
<dbReference type="Gene3D" id="3.30.70.20">
    <property type="match status" value="1"/>
</dbReference>
<comment type="cofactor">
    <cofactor evidence="1">
        <name>FMN</name>
        <dbReference type="ChEBI" id="CHEBI:58210"/>
    </cofactor>
</comment>
<dbReference type="InterPro" id="IPR028261">
    <property type="entry name" value="DPD_II"/>
</dbReference>
<dbReference type="InterPro" id="IPR002489">
    <property type="entry name" value="Glu_synth_asu_C"/>
</dbReference>
<dbReference type="PANTHER" id="PTHR42917:SF2">
    <property type="entry name" value="2,4-DIENOYL-COA REDUCTASE [(2E)-ENOYL-COA-PRODUCING]"/>
    <property type="match status" value="1"/>
</dbReference>
<evidence type="ECO:0000256" key="7">
    <source>
        <dbReference type="ARBA" id="ARBA00023014"/>
    </source>
</evidence>
<dbReference type="AlphaFoldDB" id="D6SR93"/>
<gene>
    <name evidence="9" type="ORF">Dthio_PD0535</name>
</gene>
<dbReference type="SUPFAM" id="SSF51905">
    <property type="entry name" value="FAD/NAD(P)-binding domain"/>
    <property type="match status" value="1"/>
</dbReference>
<protein>
    <submittedName>
        <fullName evidence="9">FAD-dependent pyridine nucleotide-disulfide oxidoreductase</fullName>
    </submittedName>
</protein>
<comment type="caution">
    <text evidence="9">The sequence shown here is derived from an EMBL/GenBank/DDBJ whole genome shotgun (WGS) entry which is preliminary data.</text>
</comment>
<keyword evidence="5" id="KW-0560">Oxidoreductase</keyword>
<dbReference type="Gene3D" id="2.160.20.60">
    <property type="entry name" value="Glutamate synthase, alpha subunit, C-terminal domain"/>
    <property type="match status" value="1"/>
</dbReference>
<evidence type="ECO:0000256" key="6">
    <source>
        <dbReference type="ARBA" id="ARBA00023004"/>
    </source>
</evidence>
<dbReference type="InterPro" id="IPR036485">
    <property type="entry name" value="Glu_synth_asu_C_sf"/>
</dbReference>
<dbReference type="eggNOG" id="COG0493">
    <property type="taxonomic scope" value="Bacteria"/>
</dbReference>
<dbReference type="eggNOG" id="COG0070">
    <property type="taxonomic scope" value="Bacteria"/>
</dbReference>
<dbReference type="PROSITE" id="PS51379">
    <property type="entry name" value="4FE4S_FER_2"/>
    <property type="match status" value="2"/>
</dbReference>
<keyword evidence="3" id="KW-0288">FMN</keyword>
<feature type="domain" description="4Fe-4S ferredoxin-type" evidence="8">
    <location>
        <begin position="756"/>
        <end position="785"/>
    </location>
</feature>
<organism evidence="9 10">
    <name type="scientific">Desulfonatronospira thiodismutans ASO3-1</name>
    <dbReference type="NCBI Taxonomy" id="555779"/>
    <lineage>
        <taxon>Bacteria</taxon>
        <taxon>Pseudomonadati</taxon>
        <taxon>Thermodesulfobacteriota</taxon>
        <taxon>Desulfovibrionia</taxon>
        <taxon>Desulfovibrionales</taxon>
        <taxon>Desulfonatronovibrionaceae</taxon>
        <taxon>Desulfonatronospira</taxon>
    </lineage>
</organism>
<dbReference type="SUPFAM" id="SSF69336">
    <property type="entry name" value="Alpha subunit of glutamate synthase, C-terminal domain"/>
    <property type="match status" value="1"/>
</dbReference>
<dbReference type="Pfam" id="PF07992">
    <property type="entry name" value="Pyr_redox_2"/>
    <property type="match status" value="1"/>
</dbReference>
<keyword evidence="10" id="KW-1185">Reference proteome</keyword>
<dbReference type="InterPro" id="IPR017900">
    <property type="entry name" value="4Fe4S_Fe_S_CS"/>
</dbReference>
<dbReference type="Gene3D" id="1.10.1060.10">
    <property type="entry name" value="Alpha-helical ferredoxin"/>
    <property type="match status" value="1"/>
</dbReference>
<dbReference type="SUPFAM" id="SSF54862">
    <property type="entry name" value="4Fe-4S ferredoxins"/>
    <property type="match status" value="1"/>
</dbReference>
<accession>D6SR93</accession>
<keyword evidence="4" id="KW-0479">Metal-binding</keyword>
<dbReference type="Pfam" id="PF01493">
    <property type="entry name" value="GXGXG"/>
    <property type="match status" value="1"/>
</dbReference>
<dbReference type="EMBL" id="ACJN02000003">
    <property type="protein sequence ID" value="EFI33209.1"/>
    <property type="molecule type" value="Genomic_DNA"/>
</dbReference>